<keyword evidence="2" id="KW-0645">Protease</keyword>
<dbReference type="PANTHER" id="PTHR11802">
    <property type="entry name" value="SERINE PROTEASE FAMILY S10 SERINE CARBOXYPEPTIDASE"/>
    <property type="match status" value="1"/>
</dbReference>
<dbReference type="InterPro" id="IPR029058">
    <property type="entry name" value="AB_hydrolase_fold"/>
</dbReference>
<dbReference type="PROSITE" id="PS00560">
    <property type="entry name" value="CARBOXYPEPT_SER_HIS"/>
    <property type="match status" value="1"/>
</dbReference>
<evidence type="ECO:0000256" key="2">
    <source>
        <dbReference type="RuleBase" id="RU361156"/>
    </source>
</evidence>
<accession>W7TR82</accession>
<dbReference type="InterPro" id="IPR018202">
    <property type="entry name" value="Ser_caboxypep_ser_AS"/>
</dbReference>
<keyword evidence="2" id="KW-0378">Hydrolase</keyword>
<evidence type="ECO:0000256" key="4">
    <source>
        <dbReference type="SAM" id="Phobius"/>
    </source>
</evidence>
<evidence type="ECO:0000313" key="5">
    <source>
        <dbReference type="EMBL" id="EWM28677.1"/>
    </source>
</evidence>
<dbReference type="Pfam" id="PF00450">
    <property type="entry name" value="Peptidase_S10"/>
    <property type="match status" value="1"/>
</dbReference>
<dbReference type="PANTHER" id="PTHR11802:SF201">
    <property type="entry name" value="CARBOXYPEPTIDASE"/>
    <property type="match status" value="1"/>
</dbReference>
<keyword evidence="6" id="KW-1185">Reference proteome</keyword>
<dbReference type="PRINTS" id="PR00724">
    <property type="entry name" value="CRBOXYPTASEC"/>
</dbReference>
<dbReference type="AlphaFoldDB" id="W7TR82"/>
<dbReference type="EC" id="3.4.16.-" evidence="2"/>
<keyword evidence="2 5" id="KW-0121">Carboxypeptidase</keyword>
<dbReference type="InterPro" id="IPR033124">
    <property type="entry name" value="Ser_caboxypep_his_AS"/>
</dbReference>
<evidence type="ECO:0000313" key="6">
    <source>
        <dbReference type="Proteomes" id="UP000019335"/>
    </source>
</evidence>
<reference evidence="5 6" key="1">
    <citation type="journal article" date="2014" name="Mol. Plant">
        <title>Chromosome Scale Genome Assembly and Transcriptome Profiling of Nannochloropsis gaditana in Nitrogen Depletion.</title>
        <authorList>
            <person name="Corteggiani Carpinelli E."/>
            <person name="Telatin A."/>
            <person name="Vitulo N."/>
            <person name="Forcato C."/>
            <person name="D'Angelo M."/>
            <person name="Schiavon R."/>
            <person name="Vezzi A."/>
            <person name="Giacometti G.M."/>
            <person name="Morosinotto T."/>
            <person name="Valle G."/>
        </authorList>
    </citation>
    <scope>NUCLEOTIDE SEQUENCE [LARGE SCALE GENOMIC DNA]</scope>
    <source>
        <strain evidence="5 6">B-31</strain>
    </source>
</reference>
<feature type="transmembrane region" description="Helical" evidence="4">
    <location>
        <begin position="26"/>
        <end position="45"/>
    </location>
</feature>
<dbReference type="Gene3D" id="3.40.50.1820">
    <property type="entry name" value="alpha/beta hydrolase"/>
    <property type="match status" value="1"/>
</dbReference>
<dbReference type="SUPFAM" id="SSF53474">
    <property type="entry name" value="alpha/beta-Hydrolases"/>
    <property type="match status" value="1"/>
</dbReference>
<keyword evidence="4" id="KW-0472">Membrane</keyword>
<evidence type="ECO:0000256" key="3">
    <source>
        <dbReference type="SAM" id="MobiDB-lite"/>
    </source>
</evidence>
<dbReference type="EMBL" id="AZIL01000274">
    <property type="protein sequence ID" value="EWM28677.1"/>
    <property type="molecule type" value="Genomic_DNA"/>
</dbReference>
<dbReference type="PROSITE" id="PS00131">
    <property type="entry name" value="CARBOXYPEPT_SER_SER"/>
    <property type="match status" value="1"/>
</dbReference>
<feature type="region of interest" description="Disordered" evidence="3">
    <location>
        <begin position="1"/>
        <end position="23"/>
    </location>
</feature>
<evidence type="ECO:0000256" key="1">
    <source>
        <dbReference type="ARBA" id="ARBA00009431"/>
    </source>
</evidence>
<dbReference type="OrthoDB" id="443318at2759"/>
<dbReference type="GO" id="GO:0006508">
    <property type="term" value="P:proteolysis"/>
    <property type="evidence" value="ECO:0007669"/>
    <property type="project" value="UniProtKB-KW"/>
</dbReference>
<dbReference type="GO" id="GO:0004185">
    <property type="term" value="F:serine-type carboxypeptidase activity"/>
    <property type="evidence" value="ECO:0007669"/>
    <property type="project" value="UniProtKB-UniRule"/>
</dbReference>
<dbReference type="Gene3D" id="3.40.50.12670">
    <property type="match status" value="1"/>
</dbReference>
<comment type="caution">
    <text evidence="5">The sequence shown here is derived from an EMBL/GenBank/DDBJ whole genome shotgun (WGS) entry which is preliminary data.</text>
</comment>
<gene>
    <name evidence="5" type="ORF">Naga_100002g136</name>
</gene>
<name>W7TR82_9STRA</name>
<sequence length="594" mass="65825">MSISAPSAKDLRNNSRRARNGGSRSALVAVMTGMLGFLGAVLVVIHHGRPKFGNVPSRFLSSRIITASSTSYPGMVSLPSRGNKLSGASGPMFKSLRASSVPAAYKAQNVSSSFNASYTKEALADEVLDLPGLTEKVTFRQFAGYLNLKGTQKNIFYWYVEAEESPDEAPLVFWTNGGPGCSGLFGFMTEMGPFRPTQDGKALHLNPYSWSRVANMLFVEQPVTVGFSYTNNPKDLAFGDKQAAEDNFQVIQAFLRRFPHMRERELHLSGESYAGHYLPQLAQYIVDHPEKDAPINLKGFMVGNPLTDPVENTIGAIDSFWGHSLLPRELYSEWSSRCRSQSNNPEVLFGDRCMQLQSQMWFFVQGLNPYALDYPVCTDATSGFSSPGQRGAPFPPSKETILAQGRNQRYHLLSLTMPAFIGGPAGLERESMSRNGATPQYEPCQDAFSTAYLNRKDVQKAIHAKEGTRWADCSTTVSYNFNRNDRLAFVQDTYTYLTKRDLGLRILIFSGADDSVCATQGTLFWVQNMKWPIESNQDWTSWGVDGQVAGFLQGYQNGVTIATVMGAGHEVPAYKPVESLALFEAYLKDNIWKK</sequence>
<protein>
    <recommendedName>
        <fullName evidence="2">Carboxypeptidase</fullName>
        <ecNumber evidence="2">3.4.16.-</ecNumber>
    </recommendedName>
</protein>
<proteinExistence type="inferred from homology"/>
<dbReference type="Proteomes" id="UP000019335">
    <property type="component" value="Chromosome 4"/>
</dbReference>
<comment type="similarity">
    <text evidence="1 2">Belongs to the peptidase S10 family.</text>
</comment>
<keyword evidence="4" id="KW-1133">Transmembrane helix</keyword>
<dbReference type="InterPro" id="IPR001563">
    <property type="entry name" value="Peptidase_S10"/>
</dbReference>
<keyword evidence="4" id="KW-0812">Transmembrane</keyword>
<organism evidence="5 6">
    <name type="scientific">Nannochloropsis gaditana</name>
    <dbReference type="NCBI Taxonomy" id="72520"/>
    <lineage>
        <taxon>Eukaryota</taxon>
        <taxon>Sar</taxon>
        <taxon>Stramenopiles</taxon>
        <taxon>Ochrophyta</taxon>
        <taxon>Eustigmatophyceae</taxon>
        <taxon>Eustigmatales</taxon>
        <taxon>Monodopsidaceae</taxon>
        <taxon>Nannochloropsis</taxon>
    </lineage>
</organism>